<proteinExistence type="predicted"/>
<dbReference type="RefSeq" id="WP_008038188.1">
    <property type="nucleotide sequence ID" value="NZ_JH725147.1"/>
</dbReference>
<accession>J1K285</accession>
<dbReference type="SMART" id="SM00978">
    <property type="entry name" value="Tim44"/>
    <property type="match status" value="1"/>
</dbReference>
<dbReference type="STRING" id="1094558.ME5_00552"/>
<dbReference type="Gene3D" id="3.10.450.240">
    <property type="match status" value="1"/>
</dbReference>
<protein>
    <recommendedName>
        <fullName evidence="2">Tim44-like domain-containing protein</fullName>
    </recommendedName>
</protein>
<dbReference type="Proteomes" id="UP000008952">
    <property type="component" value="Unassembled WGS sequence"/>
</dbReference>
<name>J1K285_9HYPH</name>
<dbReference type="AlphaFoldDB" id="J1K285"/>
<dbReference type="OrthoDB" id="9798618at2"/>
<feature type="region of interest" description="Disordered" evidence="1">
    <location>
        <begin position="35"/>
        <end position="57"/>
    </location>
</feature>
<evidence type="ECO:0000259" key="2">
    <source>
        <dbReference type="SMART" id="SM00978"/>
    </source>
</evidence>
<dbReference type="Pfam" id="PF04280">
    <property type="entry name" value="Tim44"/>
    <property type="match status" value="1"/>
</dbReference>
<evidence type="ECO:0000256" key="1">
    <source>
        <dbReference type="SAM" id="MobiDB-lite"/>
    </source>
</evidence>
<sequence length="230" mass="25922">MEFDIVMVLALIAAVVVFLQLRSVLGKRTGFERPPLDPYAQKKQNEADNVSSADIVELPKREQREPDDFKDIDRFAPINSDLNKGLRSLRKSDPSFAPQSFVDGVRVAYEMIVTAFANGDKKSLKPLLAAEVYDGFSDAIDILEKNNENVSFTFVGINKLEMITAQMVDKEEQITMRIVSEIISATYQKDETLIDGDPETIVEITDVWTFARPSQSNDPNWKLIATQDEE</sequence>
<dbReference type="NCBIfam" id="NF033779">
    <property type="entry name" value="Tim44_TimA_adap"/>
    <property type="match status" value="1"/>
</dbReference>
<dbReference type="InterPro" id="IPR007379">
    <property type="entry name" value="Tim44-like_dom"/>
</dbReference>
<dbReference type="InterPro" id="IPR032710">
    <property type="entry name" value="NTF2-like_dom_sf"/>
</dbReference>
<reference evidence="3 4" key="1">
    <citation type="submission" date="2012-03" db="EMBL/GenBank/DDBJ databases">
        <title>The Genome Sequence of Bartonella tamiae Th239.</title>
        <authorList>
            <consortium name="The Broad Institute Genome Sequencing Platform"/>
            <consortium name="The Broad Institute Genome Sequencing Center for Infectious Disease"/>
            <person name="Feldgarden M."/>
            <person name="Kirby J."/>
            <person name="Kosoy M."/>
            <person name="Birtles R."/>
            <person name="Probert W.S."/>
            <person name="Chiaraviglio L."/>
            <person name="Young S.K."/>
            <person name="Zeng Q."/>
            <person name="Gargeya S."/>
            <person name="Fitzgerald M."/>
            <person name="Haas B."/>
            <person name="Abouelleil A."/>
            <person name="Alvarado L."/>
            <person name="Arachchi H.M."/>
            <person name="Berlin A."/>
            <person name="Chapman S.B."/>
            <person name="Gearin G."/>
            <person name="Goldberg J."/>
            <person name="Griggs A."/>
            <person name="Gujja S."/>
            <person name="Hansen M."/>
            <person name="Heiman D."/>
            <person name="Howarth C."/>
            <person name="Larimer J."/>
            <person name="Lui A."/>
            <person name="MacDonald P.J.P."/>
            <person name="McCowen C."/>
            <person name="Montmayeur A."/>
            <person name="Murphy C."/>
            <person name="Neiman D."/>
            <person name="Pearson M."/>
            <person name="Priest M."/>
            <person name="Roberts A."/>
            <person name="Saif S."/>
            <person name="Shea T."/>
            <person name="Sisk P."/>
            <person name="Stolte C."/>
            <person name="Sykes S."/>
            <person name="Wortman J."/>
            <person name="Nusbaum C."/>
            <person name="Birren B."/>
        </authorList>
    </citation>
    <scope>NUCLEOTIDE SEQUENCE [LARGE SCALE GENOMIC DNA]</scope>
    <source>
        <strain evidence="3 4">Th239</strain>
    </source>
</reference>
<evidence type="ECO:0000313" key="3">
    <source>
        <dbReference type="EMBL" id="EJF91220.1"/>
    </source>
</evidence>
<comment type="caution">
    <text evidence="3">The sequence shown here is derived from an EMBL/GenBank/DDBJ whole genome shotgun (WGS) entry which is preliminary data.</text>
</comment>
<dbReference type="EMBL" id="AIMB01000003">
    <property type="protein sequence ID" value="EJF91220.1"/>
    <property type="molecule type" value="Genomic_DNA"/>
</dbReference>
<dbReference type="HOGENOM" id="CLU_086329_1_1_5"/>
<dbReference type="PATRIC" id="fig|1094558.3.peg.612"/>
<feature type="domain" description="Tim44-like" evidence="2">
    <location>
        <begin position="82"/>
        <end position="228"/>
    </location>
</feature>
<organism evidence="3 4">
    <name type="scientific">Bartonella tamiae Th239</name>
    <dbReference type="NCBI Taxonomy" id="1094558"/>
    <lineage>
        <taxon>Bacteria</taxon>
        <taxon>Pseudomonadati</taxon>
        <taxon>Pseudomonadota</taxon>
        <taxon>Alphaproteobacteria</taxon>
        <taxon>Hyphomicrobiales</taxon>
        <taxon>Bartonellaceae</taxon>
        <taxon>Bartonella</taxon>
    </lineage>
</organism>
<dbReference type="SUPFAM" id="SSF54427">
    <property type="entry name" value="NTF2-like"/>
    <property type="match status" value="1"/>
</dbReference>
<dbReference type="eggNOG" id="COG4395">
    <property type="taxonomic scope" value="Bacteria"/>
</dbReference>
<keyword evidence="4" id="KW-1185">Reference proteome</keyword>
<gene>
    <name evidence="3" type="ORF">ME5_00552</name>
</gene>
<dbReference type="PIRSF" id="PIRSF031890">
    <property type="entry name" value="UCP031890_transporter_Tim44"/>
    <property type="match status" value="1"/>
</dbReference>
<evidence type="ECO:0000313" key="4">
    <source>
        <dbReference type="Proteomes" id="UP000008952"/>
    </source>
</evidence>
<dbReference type="InterPro" id="IPR016985">
    <property type="entry name" value="UCP031890_Tim44-rel"/>
</dbReference>